<keyword evidence="1" id="KW-0732">Signal</keyword>
<organism evidence="2 3">
    <name type="scientific">Pseudoalteromonas piscicida</name>
    <dbReference type="NCBI Taxonomy" id="43662"/>
    <lineage>
        <taxon>Bacteria</taxon>
        <taxon>Pseudomonadati</taxon>
        <taxon>Pseudomonadota</taxon>
        <taxon>Gammaproteobacteria</taxon>
        <taxon>Alteromonadales</taxon>
        <taxon>Pseudoalteromonadaceae</taxon>
        <taxon>Pseudoalteromonas</taxon>
    </lineage>
</organism>
<dbReference type="PROSITE" id="PS51257">
    <property type="entry name" value="PROKAR_LIPOPROTEIN"/>
    <property type="match status" value="1"/>
</dbReference>
<dbReference type="OrthoDB" id="6312485at2"/>
<dbReference type="EMBL" id="NKHF01000102">
    <property type="protein sequence ID" value="PCK29820.1"/>
    <property type="molecule type" value="Genomic_DNA"/>
</dbReference>
<keyword evidence="3" id="KW-1185">Reference proteome</keyword>
<proteinExistence type="predicted"/>
<reference evidence="3" key="1">
    <citation type="journal article" date="2019" name="Genome Announc.">
        <title>Draft Genome Sequence of Pseudoalteromonas piscicida Strain 36Y ROTHPW, an Hypersaline Seawater Isolate from the South Coast of Sonora, Mexico.</title>
        <authorList>
            <person name="Sanchez-Diaz R."/>
            <person name="Molina-Garza Z.J."/>
            <person name="Cruz-Suarez L.E."/>
            <person name="Selvin J."/>
            <person name="Kiran G.S."/>
            <person name="Ibarra-Gamez J.C."/>
            <person name="Gomez-Gil B."/>
            <person name="Galaviz-Silva L."/>
        </authorList>
    </citation>
    <scope>NUCLEOTIDE SEQUENCE [LARGE SCALE GENOMIC DNA]</scope>
    <source>
        <strain evidence="3">36Y_RITHPW</strain>
    </source>
</reference>
<feature type="chain" id="PRO_5012788799" description="Orphan protein" evidence="1">
    <location>
        <begin position="23"/>
        <end position="76"/>
    </location>
</feature>
<name>A0A2A5JK55_PSEO7</name>
<dbReference type="AlphaFoldDB" id="A0A2A5JK55"/>
<evidence type="ECO:0008006" key="4">
    <source>
        <dbReference type="Google" id="ProtNLM"/>
    </source>
</evidence>
<protein>
    <recommendedName>
        <fullName evidence="4">Orphan protein</fullName>
    </recommendedName>
</protein>
<evidence type="ECO:0000313" key="2">
    <source>
        <dbReference type="EMBL" id="PCK29820.1"/>
    </source>
</evidence>
<evidence type="ECO:0000256" key="1">
    <source>
        <dbReference type="SAM" id="SignalP"/>
    </source>
</evidence>
<dbReference type="RefSeq" id="WP_099643910.1">
    <property type="nucleotide sequence ID" value="NZ_JAQPZX010000037.1"/>
</dbReference>
<dbReference type="Proteomes" id="UP000228621">
    <property type="component" value="Unassembled WGS sequence"/>
</dbReference>
<evidence type="ECO:0000313" key="3">
    <source>
        <dbReference type="Proteomes" id="UP000228621"/>
    </source>
</evidence>
<accession>A0A2A5JK55</accession>
<comment type="caution">
    <text evidence="2">The sequence shown here is derived from an EMBL/GenBank/DDBJ whole genome shotgun (WGS) entry which is preliminary data.</text>
</comment>
<feature type="signal peptide" evidence="1">
    <location>
        <begin position="1"/>
        <end position="22"/>
    </location>
</feature>
<gene>
    <name evidence="2" type="ORF">CEX98_20750</name>
</gene>
<sequence>MKTAFALLILSCALLGCSNSISPELNQCAQQNYQCERSCEMQNTPETMSLQICTDKCIEQHNSCKIQAEKVTQSKR</sequence>